<dbReference type="SMART" id="SM00225">
    <property type="entry name" value="BTB"/>
    <property type="match status" value="1"/>
</dbReference>
<sequence length="244" mass="28254">MIKFVNSRGKKRKNDAPDEVMISRVQELYTSSHLSDLKLKVGDHEFKVHKFMLCLHSDYFKHLFTGGWAKTVDDVFELEEEDPVIIVALINFIYSFKYEISEEIDKIALIDFNTKLYQVADKYLVLKLKEVTSKRVNEIAKECWESEDFPVSIAEAYERTSPTETLLRGVFVNISYDHIDALMESENFRAVVQGTVGFAADLVRVLYQENADQKLEGYKIHCSFCSKKSTYVVDEEDRTLGYEP</sequence>
<dbReference type="OrthoDB" id="6359816at2759"/>
<reference evidence="2" key="2">
    <citation type="journal article" date="2023" name="IMA Fungus">
        <title>Comparative genomic study of the Penicillium genus elucidates a diverse pangenome and 15 lateral gene transfer events.</title>
        <authorList>
            <person name="Petersen C."/>
            <person name="Sorensen T."/>
            <person name="Nielsen M.R."/>
            <person name="Sondergaard T.E."/>
            <person name="Sorensen J.L."/>
            <person name="Fitzpatrick D.A."/>
            <person name="Frisvad J.C."/>
            <person name="Nielsen K.L."/>
        </authorList>
    </citation>
    <scope>NUCLEOTIDE SEQUENCE</scope>
    <source>
        <strain evidence="2">IBT 30069</strain>
    </source>
</reference>
<evidence type="ECO:0000313" key="3">
    <source>
        <dbReference type="Proteomes" id="UP001149165"/>
    </source>
</evidence>
<dbReference type="Pfam" id="PF00651">
    <property type="entry name" value="BTB"/>
    <property type="match status" value="1"/>
</dbReference>
<dbReference type="PROSITE" id="PS50097">
    <property type="entry name" value="BTB"/>
    <property type="match status" value="1"/>
</dbReference>
<evidence type="ECO:0000313" key="2">
    <source>
        <dbReference type="EMBL" id="KAJ5106421.1"/>
    </source>
</evidence>
<dbReference type="EMBL" id="JAPQKH010000003">
    <property type="protein sequence ID" value="KAJ5106421.1"/>
    <property type="molecule type" value="Genomic_DNA"/>
</dbReference>
<dbReference type="SUPFAM" id="SSF54695">
    <property type="entry name" value="POZ domain"/>
    <property type="match status" value="1"/>
</dbReference>
<dbReference type="AlphaFoldDB" id="A0A9W9FTZ4"/>
<dbReference type="InterPro" id="IPR000210">
    <property type="entry name" value="BTB/POZ_dom"/>
</dbReference>
<dbReference type="Proteomes" id="UP001149165">
    <property type="component" value="Unassembled WGS sequence"/>
</dbReference>
<accession>A0A9W9FTZ4</accession>
<protein>
    <recommendedName>
        <fullName evidence="1">BTB domain-containing protein</fullName>
    </recommendedName>
</protein>
<proteinExistence type="predicted"/>
<dbReference type="Gene3D" id="3.30.710.10">
    <property type="entry name" value="Potassium Channel Kv1.1, Chain A"/>
    <property type="match status" value="1"/>
</dbReference>
<dbReference type="CDD" id="cd18186">
    <property type="entry name" value="BTB_POZ_ZBTB_KLHL-like"/>
    <property type="match status" value="1"/>
</dbReference>
<evidence type="ECO:0000259" key="1">
    <source>
        <dbReference type="PROSITE" id="PS50097"/>
    </source>
</evidence>
<dbReference type="InterPro" id="IPR011333">
    <property type="entry name" value="SKP1/BTB/POZ_sf"/>
</dbReference>
<keyword evidence="3" id="KW-1185">Reference proteome</keyword>
<dbReference type="PANTHER" id="PTHR47843">
    <property type="entry name" value="BTB DOMAIN-CONTAINING PROTEIN-RELATED"/>
    <property type="match status" value="1"/>
</dbReference>
<dbReference type="PANTHER" id="PTHR47843:SF5">
    <property type="entry name" value="BTB_POZ DOMAIN PROTEIN"/>
    <property type="match status" value="1"/>
</dbReference>
<gene>
    <name evidence="2" type="ORF">N7456_003096</name>
</gene>
<feature type="domain" description="BTB" evidence="1">
    <location>
        <begin position="35"/>
        <end position="102"/>
    </location>
</feature>
<organism evidence="2 3">
    <name type="scientific">Penicillium angulare</name>
    <dbReference type="NCBI Taxonomy" id="116970"/>
    <lineage>
        <taxon>Eukaryota</taxon>
        <taxon>Fungi</taxon>
        <taxon>Dikarya</taxon>
        <taxon>Ascomycota</taxon>
        <taxon>Pezizomycotina</taxon>
        <taxon>Eurotiomycetes</taxon>
        <taxon>Eurotiomycetidae</taxon>
        <taxon>Eurotiales</taxon>
        <taxon>Aspergillaceae</taxon>
        <taxon>Penicillium</taxon>
    </lineage>
</organism>
<name>A0A9W9FTZ4_9EURO</name>
<reference evidence="2" key="1">
    <citation type="submission" date="2022-11" db="EMBL/GenBank/DDBJ databases">
        <authorList>
            <person name="Petersen C."/>
        </authorList>
    </citation>
    <scope>NUCLEOTIDE SEQUENCE</scope>
    <source>
        <strain evidence="2">IBT 30069</strain>
    </source>
</reference>
<comment type="caution">
    <text evidence="2">The sequence shown here is derived from an EMBL/GenBank/DDBJ whole genome shotgun (WGS) entry which is preliminary data.</text>
</comment>